<keyword evidence="1" id="KW-1277">Toxin-antitoxin system</keyword>
<dbReference type="EMBL" id="JABCUV010000010">
    <property type="protein sequence ID" value="NMW93768.1"/>
    <property type="molecule type" value="Genomic_DNA"/>
</dbReference>
<reference evidence="5 6" key="1">
    <citation type="submission" date="2018-06" db="EMBL/GenBank/DDBJ databases">
        <authorList>
            <consortium name="Pathogen Informatics"/>
            <person name="Doyle S."/>
        </authorList>
    </citation>
    <scope>NUCLEOTIDE SEQUENCE [LARGE SCALE GENOMIC DNA]</scope>
    <source>
        <strain evidence="5 6">NCTC11819</strain>
    </source>
</reference>
<evidence type="ECO:0000313" key="6">
    <source>
        <dbReference type="Proteomes" id="UP000255284"/>
    </source>
</evidence>
<dbReference type="NCBIfam" id="TIGR02385">
    <property type="entry name" value="RelE_StbE"/>
    <property type="match status" value="1"/>
</dbReference>
<evidence type="ECO:0000256" key="3">
    <source>
        <dbReference type="PIRSR" id="PIRSR006156-1"/>
    </source>
</evidence>
<evidence type="ECO:0000313" key="5">
    <source>
        <dbReference type="EMBL" id="STO16805.1"/>
    </source>
</evidence>
<comment type="caution">
    <text evidence="4">The sequence shown here is derived from an EMBL/GenBank/DDBJ whole genome shotgun (WGS) entry which is preliminary data.</text>
</comment>
<dbReference type="GO" id="GO:0004521">
    <property type="term" value="F:RNA endonuclease activity"/>
    <property type="evidence" value="ECO:0007669"/>
    <property type="project" value="TreeGrafter"/>
</dbReference>
<evidence type="ECO:0000313" key="7">
    <source>
        <dbReference type="Proteomes" id="UP000582487"/>
    </source>
</evidence>
<dbReference type="PANTHER" id="PTHR40588:SF1">
    <property type="entry name" value="MRNA INTERFERASE TOXIN YAFQ"/>
    <property type="match status" value="1"/>
</dbReference>
<gene>
    <name evidence="5" type="primary">yafQ_3</name>
    <name evidence="4" type="ORF">HHJ74_08745</name>
    <name evidence="5" type="ORF">NCTC11819_01381</name>
</gene>
<accession>A0A848RS65</accession>
<dbReference type="SUPFAM" id="SSF143011">
    <property type="entry name" value="RelE-like"/>
    <property type="match status" value="1"/>
</dbReference>
<evidence type="ECO:0000313" key="4">
    <source>
        <dbReference type="EMBL" id="NMW93768.1"/>
    </source>
</evidence>
<sequence length="91" mass="10714">MKLEYTAKFKKDYKKCLRQGRDMRVLEEVLRLLVQPGTLPARYRDHGLVGNYRGHRECHLAPDWLLIYRIDQDKVTLTATRLGSHSELFGQ</sequence>
<dbReference type="InterPro" id="IPR007712">
    <property type="entry name" value="RelE/ParE_toxin"/>
</dbReference>
<protein>
    <submittedName>
        <fullName evidence="4">Type II toxin-antitoxin system YafQ family toxin</fullName>
    </submittedName>
    <submittedName>
        <fullName evidence="5">mRNA interferase YafQ</fullName>
        <ecNumber evidence="5">3.1.-.-</ecNumber>
    </submittedName>
</protein>
<feature type="active site" description="Proton donor" evidence="3">
    <location>
        <position position="85"/>
    </location>
</feature>
<dbReference type="EMBL" id="UGGQ01000006">
    <property type="protein sequence ID" value="STO16805.1"/>
    <property type="molecule type" value="Genomic_DNA"/>
</dbReference>
<dbReference type="Gene3D" id="3.30.2310.20">
    <property type="entry name" value="RelE-like"/>
    <property type="match status" value="1"/>
</dbReference>
<evidence type="ECO:0000256" key="1">
    <source>
        <dbReference type="ARBA" id="ARBA00022649"/>
    </source>
</evidence>
<dbReference type="InterPro" id="IPR004386">
    <property type="entry name" value="Toxin_YafQ-like"/>
</dbReference>
<dbReference type="GO" id="GO:0006415">
    <property type="term" value="P:translational termination"/>
    <property type="evidence" value="ECO:0007669"/>
    <property type="project" value="TreeGrafter"/>
</dbReference>
<dbReference type="FunFam" id="3.30.2310.20:FF:000003">
    <property type="entry name" value="Type II toxin-antitoxin system YafQ family toxin"/>
    <property type="match status" value="1"/>
</dbReference>
<dbReference type="Proteomes" id="UP000582487">
    <property type="component" value="Unassembled WGS sequence"/>
</dbReference>
<proteinExistence type="inferred from homology"/>
<dbReference type="GO" id="GO:0006402">
    <property type="term" value="P:mRNA catabolic process"/>
    <property type="evidence" value="ECO:0007669"/>
    <property type="project" value="TreeGrafter"/>
</dbReference>
<organism evidence="4 7">
    <name type="scientific">Mobiluncus mulieris</name>
    <dbReference type="NCBI Taxonomy" id="2052"/>
    <lineage>
        <taxon>Bacteria</taxon>
        <taxon>Bacillati</taxon>
        <taxon>Actinomycetota</taxon>
        <taxon>Actinomycetes</taxon>
        <taxon>Actinomycetales</taxon>
        <taxon>Actinomycetaceae</taxon>
        <taxon>Mobiluncus</taxon>
    </lineage>
</organism>
<keyword evidence="5" id="KW-0378">Hydrolase</keyword>
<name>A0A848RS65_9ACTO</name>
<dbReference type="RefSeq" id="WP_004016352.1">
    <property type="nucleotide sequence ID" value="NZ_CAMPNB010000015.1"/>
</dbReference>
<evidence type="ECO:0000256" key="2">
    <source>
        <dbReference type="ARBA" id="ARBA00061366"/>
    </source>
</evidence>
<dbReference type="GO" id="GO:0016787">
    <property type="term" value="F:hydrolase activity"/>
    <property type="evidence" value="ECO:0007669"/>
    <property type="project" value="UniProtKB-KW"/>
</dbReference>
<dbReference type="EC" id="3.1.-.-" evidence="5"/>
<dbReference type="PIRSF" id="PIRSF006156">
    <property type="entry name" value="YafQ"/>
    <property type="match status" value="1"/>
</dbReference>
<dbReference type="PANTHER" id="PTHR40588">
    <property type="entry name" value="MRNA INTERFERASE TOXIN YAFQ"/>
    <property type="match status" value="1"/>
</dbReference>
<comment type="similarity">
    <text evidence="2">Belongs to the RelE toxin family. YafQ subfamily.</text>
</comment>
<dbReference type="GeneID" id="61168555"/>
<dbReference type="AlphaFoldDB" id="A0A848RS65"/>
<dbReference type="Pfam" id="PF15738">
    <property type="entry name" value="YafQ_toxin"/>
    <property type="match status" value="1"/>
</dbReference>
<reference evidence="4 7" key="2">
    <citation type="submission" date="2020-04" db="EMBL/GenBank/DDBJ databases">
        <title>Antimicrobial susceptibility and clonality of vaginal-derived multi-drug resistant Mobiluncus isolates in China.</title>
        <authorList>
            <person name="Zhang X."/>
        </authorList>
    </citation>
    <scope>NUCLEOTIDE SEQUENCE [LARGE SCALE GENOMIC DNA]</scope>
    <source>
        <strain evidence="4 7">7</strain>
    </source>
</reference>
<dbReference type="InterPro" id="IPR035093">
    <property type="entry name" value="RelE/ParE_toxin_dom_sf"/>
</dbReference>
<dbReference type="Proteomes" id="UP000255284">
    <property type="component" value="Unassembled WGS sequence"/>
</dbReference>